<dbReference type="Pfam" id="PF09250">
    <property type="entry name" value="Prim-Pol"/>
    <property type="match status" value="1"/>
</dbReference>
<name>A0A7D5XPT4_FERL1</name>
<dbReference type="Proteomes" id="UP000510821">
    <property type="component" value="Chromosome"/>
</dbReference>
<dbReference type="AlphaFoldDB" id="A0A7D5XPT4"/>
<feature type="region of interest" description="Disordered" evidence="3">
    <location>
        <begin position="876"/>
        <end position="897"/>
    </location>
</feature>
<evidence type="ECO:0000313" key="6">
    <source>
        <dbReference type="Proteomes" id="UP000510821"/>
    </source>
</evidence>
<dbReference type="SMART" id="SM00943">
    <property type="entry name" value="Prim-Pol"/>
    <property type="match status" value="1"/>
</dbReference>
<sequence length="989" mass="110304">MSAISIPKQLQNSAFRFAKIKKGQKGPFETAWNTTQNYQYTDKKITSWEGNIGLVAGYDAVIGIDCDKPEVAMAIGEKLPRTFSLLTGSGHENFVFRCKGACNIKEVSNVYGEVFSVRAKEEVLVIPPSIHPNGKPYSVKNDVEIAEVAWSLIVEILSPFMTKAIEEVAEEETRVISSSRLSFTCADIVNLRKLRNMGDGVFQGAHPFHGSTSTPPMNFKIDTKKDVWYCFRHMVGAGAMQLLALREGILTCGECGRGALDKQKYDQVKKRAMELGLAAKREKEPSEIRHDVPKLPVSDLSADYIGCEVCVEVRVVGGKFQMAIPYEIYTDAERKNTRKLDAKAAIFFSNFPDDMVASQHNYSVIYVQNLLEQIPKYEKKFYTPTRIHAVGRVPPSAKKIKIWGEVIVEPKTKEISIIAEKIQPLETEFSDFKINEGDRINFPKYFSSGIDLSSQISPDLVGRPLVKESRLLVLHSPSKIPDIMGNAIRGSLVEVYIGDTKCFKSKSMEDTTTSHYHLGDYIVAESASRAGITYTIDTDNHTIVWGALPMNDLGYVAIDGLQNIHSDEIGEFREALEQQRVIVRRSQAGEALSRVRITAALNPNKSKPINNYLYRCMAWLDTYIFVEPANLTRWDAFHVFGDADVDKDLIASRKAGTRPIPDDIFLRHVYWVWSRKPEHITYTNEAANEIIEKAKMIMREYSIPSLPIVHNGFRDVLTRFSVAYACLLHSTDSTQEQVIVDKVHVDRAVEFYTKMLEDLQLKDFKLSEEGKLEITENEFTEICKSLDSTDYKILDSIKITAKTSTALSQELDVSTATIKRSYGTLGDFGLIKATTGKGAELTARGVIFLHKLKKGGGVAVPSVIVSKNDTIPSYVEPETTKDSIKPTGGSNDTSVILSPPNLILSQNALRREEASKNDTNFLQKKENSDVLVSQSDTMHPQPAGGGWVLGSKSHVPSSRVLMGRPMAHSNRVTLQSCHRRKQSCLLNGG</sequence>
<organism evidence="5 6">
    <name type="scientific">Fermentimicrarchaeum limneticum</name>
    <dbReference type="NCBI Taxonomy" id="2795018"/>
    <lineage>
        <taxon>Archaea</taxon>
        <taxon>Candidatus Micrarchaeota</taxon>
        <taxon>Candidatus Fermentimicrarchaeales</taxon>
        <taxon>Candidatus Fermentimicrarchaeaceae</taxon>
        <taxon>Candidatus Fermentimicrarchaeum</taxon>
    </lineage>
</organism>
<dbReference type="SUPFAM" id="SSF56747">
    <property type="entry name" value="Prim-pol domain"/>
    <property type="match status" value="1"/>
</dbReference>
<evidence type="ECO:0000313" key="5">
    <source>
        <dbReference type="EMBL" id="QLJ52867.1"/>
    </source>
</evidence>
<dbReference type="InterPro" id="IPR001208">
    <property type="entry name" value="MCM_dom"/>
</dbReference>
<dbReference type="GO" id="GO:0005524">
    <property type="term" value="F:ATP binding"/>
    <property type="evidence" value="ECO:0007669"/>
    <property type="project" value="UniProtKB-KW"/>
</dbReference>
<evidence type="ECO:0000259" key="4">
    <source>
        <dbReference type="PROSITE" id="PS50051"/>
    </source>
</evidence>
<feature type="domain" description="MCM C-terminal AAA(+) ATPase" evidence="4">
    <location>
        <begin position="452"/>
        <end position="642"/>
    </location>
</feature>
<dbReference type="EMBL" id="CP058998">
    <property type="protein sequence ID" value="QLJ52867.1"/>
    <property type="molecule type" value="Genomic_DNA"/>
</dbReference>
<dbReference type="InterPro" id="IPR027417">
    <property type="entry name" value="P-loop_NTPase"/>
</dbReference>
<reference evidence="6" key="1">
    <citation type="submission" date="2020-07" db="EMBL/GenBank/DDBJ databases">
        <title>Metabolic diversity and evolutionary history of the archaeal phylum ###Micrarchaeota### uncovered from a freshwater lake metagenome.</title>
        <authorList>
            <person name="Kadnikov V.V."/>
            <person name="Savvichev A.S."/>
            <person name="Mardanov A.V."/>
            <person name="Beletsky A.V."/>
            <person name="Chupakov A.V."/>
            <person name="Kokryatskaya N.M."/>
            <person name="Pimenov N.V."/>
            <person name="Ravin N.V."/>
        </authorList>
    </citation>
    <scope>NUCLEOTIDE SEQUENCE [LARGE SCALE GENOMIC DNA]</scope>
</reference>
<dbReference type="PROSITE" id="PS50051">
    <property type="entry name" value="MCM_2"/>
    <property type="match status" value="1"/>
</dbReference>
<dbReference type="Pfam" id="PF00493">
    <property type="entry name" value="MCM"/>
    <property type="match status" value="1"/>
</dbReference>
<proteinExistence type="predicted"/>
<evidence type="ECO:0000256" key="3">
    <source>
        <dbReference type="SAM" id="MobiDB-lite"/>
    </source>
</evidence>
<evidence type="ECO:0000256" key="1">
    <source>
        <dbReference type="ARBA" id="ARBA00022741"/>
    </source>
</evidence>
<accession>A0A7D5XPT4</accession>
<dbReference type="KEGG" id="flt:Sv326_0692"/>
<gene>
    <name evidence="5" type="ORF">Sv326_0692</name>
</gene>
<keyword evidence="2" id="KW-0067">ATP-binding</keyword>
<protein>
    <recommendedName>
        <fullName evidence="4">MCM C-terminal AAA(+) ATPase domain-containing protein</fullName>
    </recommendedName>
</protein>
<dbReference type="GO" id="GO:0003677">
    <property type="term" value="F:DNA binding"/>
    <property type="evidence" value="ECO:0007669"/>
    <property type="project" value="InterPro"/>
</dbReference>
<keyword evidence="1" id="KW-0547">Nucleotide-binding</keyword>
<dbReference type="Gene3D" id="3.40.50.300">
    <property type="entry name" value="P-loop containing nucleotide triphosphate hydrolases"/>
    <property type="match status" value="1"/>
</dbReference>
<evidence type="ECO:0000256" key="2">
    <source>
        <dbReference type="ARBA" id="ARBA00022840"/>
    </source>
</evidence>
<dbReference type="InterPro" id="IPR015330">
    <property type="entry name" value="DNA_primase/pol_bifunc_N"/>
</dbReference>